<dbReference type="EMBL" id="LBOK01000042">
    <property type="protein sequence ID" value="KKP33496.1"/>
    <property type="molecule type" value="Genomic_DNA"/>
</dbReference>
<dbReference type="GO" id="GO:0004519">
    <property type="term" value="F:endonuclease activity"/>
    <property type="evidence" value="ECO:0007669"/>
    <property type="project" value="InterPro"/>
</dbReference>
<name>A0A0F9Z4E3_9BACT</name>
<dbReference type="Pfam" id="PF14528">
    <property type="entry name" value="LAGLIDADG_3"/>
    <property type="match status" value="1"/>
</dbReference>
<dbReference type="InterPro" id="IPR004860">
    <property type="entry name" value="LAGLIDADG_dom"/>
</dbReference>
<dbReference type="SUPFAM" id="SSF55608">
    <property type="entry name" value="Homing endonucleases"/>
    <property type="match status" value="2"/>
</dbReference>
<accession>A0A0F9Z4E3</accession>
<dbReference type="Gene3D" id="3.10.28.10">
    <property type="entry name" value="Homing endonucleases"/>
    <property type="match status" value="1"/>
</dbReference>
<dbReference type="AlphaFoldDB" id="A0A0F9Z4E3"/>
<gene>
    <name evidence="2" type="ORF">UR23_C0042G0003</name>
</gene>
<reference evidence="2 3" key="1">
    <citation type="journal article" date="2015" name="Nature">
        <title>rRNA introns, odd ribosomes, and small enigmatic genomes across a large radiation of phyla.</title>
        <authorList>
            <person name="Brown C.T."/>
            <person name="Hug L.A."/>
            <person name="Thomas B.C."/>
            <person name="Sharon I."/>
            <person name="Castelle C.J."/>
            <person name="Singh A."/>
            <person name="Wilkins M.J."/>
            <person name="Williams K.H."/>
            <person name="Banfield J.F."/>
        </authorList>
    </citation>
    <scope>NUCLEOTIDE SEQUENCE [LARGE SCALE GENOMIC DNA]</scope>
</reference>
<evidence type="ECO:0000313" key="3">
    <source>
        <dbReference type="Proteomes" id="UP000034349"/>
    </source>
</evidence>
<comment type="caution">
    <text evidence="2">The sequence shown here is derived from an EMBL/GenBank/DDBJ whole genome shotgun (WGS) entry which is preliminary data.</text>
</comment>
<evidence type="ECO:0000259" key="1">
    <source>
        <dbReference type="Pfam" id="PF14528"/>
    </source>
</evidence>
<protein>
    <submittedName>
        <fullName evidence="2">Intein-containing protein</fullName>
    </submittedName>
</protein>
<evidence type="ECO:0000313" key="2">
    <source>
        <dbReference type="EMBL" id="KKP33496.1"/>
    </source>
</evidence>
<proteinExistence type="predicted"/>
<sequence length="238" mass="27979">MRRKSKKVIKWSFELAYAVGLITTDGNLSKDNRHITLTSTDRQLLYTFKCCLSKNNRITESTPKKRFRKKAFRVQLGDVVLYDFLIMIGLSANKSLTIGELKTPQKYFVDFLRGHLDGDGSIIYYKDQYNTHLNPKYIYDRLFVYFTSASEKHIEWLQKIIIKLKKIHGNIECLKFKTKKSSNSFYRLKFSTKEAKIILNWIYYKPNLPCLLRKYLISKPFLTPSSPTQVVPSFKNKC</sequence>
<organism evidence="2 3">
    <name type="scientific">Candidatus Roizmanbacteria bacterium GW2011_GWA2_32_13</name>
    <dbReference type="NCBI Taxonomy" id="1618475"/>
    <lineage>
        <taxon>Bacteria</taxon>
        <taxon>Candidatus Roizmaniibacteriota</taxon>
    </lineage>
</organism>
<feature type="domain" description="Homing endonuclease LAGLIDADG" evidence="1">
    <location>
        <begin position="13"/>
        <end position="55"/>
    </location>
</feature>
<dbReference type="InterPro" id="IPR027434">
    <property type="entry name" value="Homing_endonucl"/>
</dbReference>
<dbReference type="Proteomes" id="UP000034349">
    <property type="component" value="Unassembled WGS sequence"/>
</dbReference>